<feature type="transmembrane region" description="Helical" evidence="1">
    <location>
        <begin position="297"/>
        <end position="315"/>
    </location>
</feature>
<dbReference type="Proteomes" id="UP000218287">
    <property type="component" value="Chromosome"/>
</dbReference>
<dbReference type="AlphaFoldDB" id="A0A1Z4GMY7"/>
<dbReference type="EMBL" id="AP018174">
    <property type="protein sequence ID" value="BAY18885.1"/>
    <property type="molecule type" value="Genomic_DNA"/>
</dbReference>
<dbReference type="OrthoDB" id="8895194at2"/>
<name>A0A1Z4GMY7_9CYAN</name>
<keyword evidence="1" id="KW-0472">Membrane</keyword>
<protein>
    <recommendedName>
        <fullName evidence="4">Glycosyltransferase RgtA/B/C/D-like domain-containing protein</fullName>
    </recommendedName>
</protein>
<feature type="transmembrane region" description="Helical" evidence="1">
    <location>
        <begin position="12"/>
        <end position="34"/>
    </location>
</feature>
<keyword evidence="1" id="KW-1133">Transmembrane helix</keyword>
<gene>
    <name evidence="2" type="ORF">NIES21_47390</name>
</gene>
<feature type="transmembrane region" description="Helical" evidence="1">
    <location>
        <begin position="362"/>
        <end position="382"/>
    </location>
</feature>
<evidence type="ECO:0008006" key="4">
    <source>
        <dbReference type="Google" id="ProtNLM"/>
    </source>
</evidence>
<sequence length="513" mass="60094">MLAKKAINRISTLFSHYPGLIVIIFSILGFIGILNHSMWRDELNPWLIVRDSQSFTDLIANIKYEGHPVLWYFSLACLRKIADNPLIMQIFHLSITITAIAIFYLYSPFKSQQKLLFIFGYFPLYEYFLISRNYAFSLLFIFAFCAVFPSRKKTYLYLAILLGLLANSSAYALLLSFSLSLTLLVEFCFDKEHRQQYFNQSKKYDLFLSITIIIFFLILSVYIITPPGDSYLHGGLNNGWSIQLDIRQLFKSINRLFASYFLIIPQKRWLDSIFCAFITLFIFCLTLIKLSKKPIPLFFYIIGNGVILAFTYLRFAGNPRHFGHFYLVFIAALWLESHYQDSKFLFNKFSLSPKLLKLSQQWHYIAFTLILYAQLFGGIYGFSRDLIIPFSASRETAHYIQQNRLENEFIVASRDANMAALAGYLNRKLYYPELQRMGSFTLFKQGRQDVDQAEIFRQINSLFKSQEVKSKILLILNKKLNSNSNDLTIVPIKNFERAWVDSERYYLYWVDKV</sequence>
<keyword evidence="1" id="KW-0812">Transmembrane</keyword>
<feature type="transmembrane region" description="Helical" evidence="1">
    <location>
        <begin position="206"/>
        <end position="225"/>
    </location>
</feature>
<organism evidence="2 3">
    <name type="scientific">Anabaenopsis circularis NIES-21</name>
    <dbReference type="NCBI Taxonomy" id="1085406"/>
    <lineage>
        <taxon>Bacteria</taxon>
        <taxon>Bacillati</taxon>
        <taxon>Cyanobacteriota</taxon>
        <taxon>Cyanophyceae</taxon>
        <taxon>Nostocales</taxon>
        <taxon>Nodulariaceae</taxon>
        <taxon>Anabaenopsis</taxon>
    </lineage>
</organism>
<reference evidence="2 3" key="1">
    <citation type="submission" date="2017-06" db="EMBL/GenBank/DDBJ databases">
        <title>Genome sequencing of cyanobaciteial culture collection at National Institute for Environmental Studies (NIES).</title>
        <authorList>
            <person name="Hirose Y."/>
            <person name="Shimura Y."/>
            <person name="Fujisawa T."/>
            <person name="Nakamura Y."/>
            <person name="Kawachi M."/>
        </authorList>
    </citation>
    <scope>NUCLEOTIDE SEQUENCE [LARGE SCALE GENOMIC DNA]</scope>
    <source>
        <strain evidence="2 3">NIES-21</strain>
    </source>
</reference>
<keyword evidence="3" id="KW-1185">Reference proteome</keyword>
<feature type="transmembrane region" description="Helical" evidence="1">
    <location>
        <begin position="86"/>
        <end position="106"/>
    </location>
</feature>
<accession>A0A1Z4GMY7</accession>
<evidence type="ECO:0000313" key="3">
    <source>
        <dbReference type="Proteomes" id="UP000218287"/>
    </source>
</evidence>
<feature type="transmembrane region" description="Helical" evidence="1">
    <location>
        <begin position="155"/>
        <end position="185"/>
    </location>
</feature>
<evidence type="ECO:0000256" key="1">
    <source>
        <dbReference type="SAM" id="Phobius"/>
    </source>
</evidence>
<feature type="transmembrane region" description="Helical" evidence="1">
    <location>
        <begin position="127"/>
        <end position="149"/>
    </location>
</feature>
<evidence type="ECO:0000313" key="2">
    <source>
        <dbReference type="EMBL" id="BAY18885.1"/>
    </source>
</evidence>
<feature type="transmembrane region" description="Helical" evidence="1">
    <location>
        <begin position="269"/>
        <end position="290"/>
    </location>
</feature>
<proteinExistence type="predicted"/>